<evidence type="ECO:0000256" key="1">
    <source>
        <dbReference type="ARBA" id="ARBA00022801"/>
    </source>
</evidence>
<dbReference type="GO" id="GO:0030288">
    <property type="term" value="C:outer membrane-bounded periplasmic space"/>
    <property type="evidence" value="ECO:0007669"/>
    <property type="project" value="TreeGrafter"/>
</dbReference>
<dbReference type="PANTHER" id="PTHR30404:SF0">
    <property type="entry name" value="N-ACETYLMURAMOYL-L-ALANINE AMIDASE AMIC"/>
    <property type="match status" value="1"/>
</dbReference>
<dbReference type="OrthoDB" id="9763643at2"/>
<feature type="domain" description="MurNAc-LAA" evidence="2">
    <location>
        <begin position="64"/>
        <end position="177"/>
    </location>
</feature>
<dbReference type="Gene3D" id="3.40.630.40">
    <property type="entry name" value="Zn-dependent exopeptidases"/>
    <property type="match status" value="1"/>
</dbReference>
<dbReference type="STRING" id="1503961.SAMN05421736_11596"/>
<accession>A0A1H3TMP1</accession>
<evidence type="ECO:0000259" key="2">
    <source>
        <dbReference type="SMART" id="SM00646"/>
    </source>
</evidence>
<name>A0A1H3TMP1_9BACI</name>
<dbReference type="GO" id="GO:0008745">
    <property type="term" value="F:N-acetylmuramoyl-L-alanine amidase activity"/>
    <property type="evidence" value="ECO:0007669"/>
    <property type="project" value="InterPro"/>
</dbReference>
<dbReference type="Pfam" id="PF01520">
    <property type="entry name" value="Amidase_3"/>
    <property type="match status" value="1"/>
</dbReference>
<reference evidence="4" key="1">
    <citation type="submission" date="2016-10" db="EMBL/GenBank/DDBJ databases">
        <authorList>
            <person name="Varghese N."/>
            <person name="Submissions S."/>
        </authorList>
    </citation>
    <scope>NUCLEOTIDE SEQUENCE [LARGE SCALE GENOMIC DNA]</scope>
    <source>
        <strain evidence="4">SP</strain>
    </source>
</reference>
<dbReference type="SMART" id="SM00646">
    <property type="entry name" value="Ami_3"/>
    <property type="match status" value="1"/>
</dbReference>
<keyword evidence="1" id="KW-0378">Hydrolase</keyword>
<dbReference type="PANTHER" id="PTHR30404">
    <property type="entry name" value="N-ACETYLMURAMOYL-L-ALANINE AMIDASE"/>
    <property type="match status" value="1"/>
</dbReference>
<dbReference type="EMBL" id="FNPI01000015">
    <property type="protein sequence ID" value="SDZ51524.1"/>
    <property type="molecule type" value="Genomic_DNA"/>
</dbReference>
<evidence type="ECO:0000313" key="4">
    <source>
        <dbReference type="Proteomes" id="UP000198935"/>
    </source>
</evidence>
<organism evidence="3 4">
    <name type="scientific">Evansella caseinilytica</name>
    <dbReference type="NCBI Taxonomy" id="1503961"/>
    <lineage>
        <taxon>Bacteria</taxon>
        <taxon>Bacillati</taxon>
        <taxon>Bacillota</taxon>
        <taxon>Bacilli</taxon>
        <taxon>Bacillales</taxon>
        <taxon>Bacillaceae</taxon>
        <taxon>Evansella</taxon>
    </lineage>
</organism>
<dbReference type="CDD" id="cd02696">
    <property type="entry name" value="MurNAc-LAA"/>
    <property type="match status" value="1"/>
</dbReference>
<dbReference type="AlphaFoldDB" id="A0A1H3TMP1"/>
<dbReference type="Proteomes" id="UP000198935">
    <property type="component" value="Unassembled WGS sequence"/>
</dbReference>
<protein>
    <submittedName>
        <fullName evidence="3">N-acetylmuramoyl-L-alanine amidase</fullName>
    </submittedName>
</protein>
<dbReference type="GO" id="GO:0009253">
    <property type="term" value="P:peptidoglycan catabolic process"/>
    <property type="evidence" value="ECO:0007669"/>
    <property type="project" value="InterPro"/>
</dbReference>
<proteinExistence type="predicted"/>
<gene>
    <name evidence="3" type="ORF">SAMN05421736_11596</name>
</gene>
<sequence>MVKIYLDPGHGGTDTGASAGGVHEKDVVLSIALRARDILLNEYEGVEVRMSRTTDVFVSLADRANDANTWGADYFISIHANAFDSTSARGYEDYIHDSLSDSSLTAQRRDVLHPIVASATGIPNRGKKKANFQVLRETAMSAVLTENGFVTSPEDRALMLDESWLQAVGRAHAEAAAAIFNLQQQTNSNAVYRVIVDGTQVGAYGQKENILNEVRHHLGAADEILIQKV</sequence>
<evidence type="ECO:0000313" key="3">
    <source>
        <dbReference type="EMBL" id="SDZ51524.1"/>
    </source>
</evidence>
<dbReference type="InterPro" id="IPR002508">
    <property type="entry name" value="MurNAc-LAA_cat"/>
</dbReference>
<dbReference type="InterPro" id="IPR050695">
    <property type="entry name" value="N-acetylmuramoyl_amidase_3"/>
</dbReference>
<dbReference type="SUPFAM" id="SSF53187">
    <property type="entry name" value="Zn-dependent exopeptidases"/>
    <property type="match status" value="1"/>
</dbReference>
<keyword evidence="4" id="KW-1185">Reference proteome</keyword>